<dbReference type="InterPro" id="IPR000959">
    <property type="entry name" value="POLO_box_dom"/>
</dbReference>
<protein>
    <recommendedName>
        <fullName evidence="13">Serine/threonine-protein kinase PLK</fullName>
    </recommendedName>
</protein>
<proteinExistence type="predicted"/>
<name>A0AAU9K6T0_9CILI</name>
<comment type="caution">
    <text evidence="11">The sequence shown here is derived from an EMBL/GenBank/DDBJ whole genome shotgun (WGS) entry which is preliminary data.</text>
</comment>
<dbReference type="InterPro" id="IPR033701">
    <property type="entry name" value="POLO_box_1"/>
</dbReference>
<keyword evidence="7" id="KW-0067">ATP-binding</keyword>
<dbReference type="Pfam" id="PF00659">
    <property type="entry name" value="POLO_box"/>
    <property type="match status" value="2"/>
</dbReference>
<dbReference type="SUPFAM" id="SSF82615">
    <property type="entry name" value="Polo-box domain"/>
    <property type="match status" value="2"/>
</dbReference>
<sequence length="560" mass="64265">MSIAARTTASSLQESGSLEAIIEEKIVNPKGSVSIKRYSKGRFLGKGGFARVYEIQDLESKKIHAAKVIPKANLTKARTRQKLMSEIKIHRGLKHPNIVGFEHFFEDHENVYILLELCINQTLNELLRRRKRLSELEVMVYMTQTLSAIEYLHDHRVIHRDLKLGNMFLNEKLEIKLGDFGLASKLEYDGQKRRTICGTPNYIAPEILEGRDGHSYEVDVWSFGVILYTLLIGKPPFETNDVKMTYKKIRSCAYSFPDHVAISAQAKDLIEKLLQSDPESRLSIQDIYKHSFFNMGFEIPKFLPPSTLAIPPSESFLKQYQQKPKMPPYKPSHDTAPVNQERQPLTHRNPSNTQRPSSSSSHKTPSISSLSGEIKTPFVNSWVDYSSKYGLGYTLSTGSVGVYFNDATKIILDPTTQAFRYICRDGEKKDVTNWHTLTDYPQTLQKKVTLLHHFRSYLDSDKENPVYYQSDESPYVKKWMRTRRAILFRMSNKVVQVVFQDHSELIISTQVLTYVNKSGVKKSMPLSQASECGDLDLCKRIKYTKDILNHMNDGKQIDYE</sequence>
<evidence type="ECO:0000256" key="3">
    <source>
        <dbReference type="ARBA" id="ARBA00022679"/>
    </source>
</evidence>
<evidence type="ECO:0000256" key="2">
    <source>
        <dbReference type="ARBA" id="ARBA00022527"/>
    </source>
</evidence>
<dbReference type="PROSITE" id="PS50011">
    <property type="entry name" value="PROTEIN_KINASE_DOM"/>
    <property type="match status" value="1"/>
</dbReference>
<dbReference type="PROSITE" id="PS00108">
    <property type="entry name" value="PROTEIN_KINASE_ST"/>
    <property type="match status" value="1"/>
</dbReference>
<reference evidence="11" key="1">
    <citation type="submission" date="2021-09" db="EMBL/GenBank/DDBJ databases">
        <authorList>
            <consortium name="AG Swart"/>
            <person name="Singh M."/>
            <person name="Singh A."/>
            <person name="Seah K."/>
            <person name="Emmerich C."/>
        </authorList>
    </citation>
    <scope>NUCLEOTIDE SEQUENCE</scope>
    <source>
        <strain evidence="11">ATCC30299</strain>
    </source>
</reference>
<feature type="domain" description="Protein kinase" evidence="9">
    <location>
        <begin position="38"/>
        <end position="293"/>
    </location>
</feature>
<evidence type="ECO:0000256" key="8">
    <source>
        <dbReference type="SAM" id="MobiDB-lite"/>
    </source>
</evidence>
<evidence type="ECO:0000256" key="5">
    <source>
        <dbReference type="ARBA" id="ARBA00022741"/>
    </source>
</evidence>
<evidence type="ECO:0000256" key="7">
    <source>
        <dbReference type="ARBA" id="ARBA00022840"/>
    </source>
</evidence>
<keyword evidence="12" id="KW-1185">Reference proteome</keyword>
<evidence type="ECO:0000256" key="1">
    <source>
        <dbReference type="ARBA" id="ARBA00011245"/>
    </source>
</evidence>
<organism evidence="11 12">
    <name type="scientific">Blepharisma stoltei</name>
    <dbReference type="NCBI Taxonomy" id="1481888"/>
    <lineage>
        <taxon>Eukaryota</taxon>
        <taxon>Sar</taxon>
        <taxon>Alveolata</taxon>
        <taxon>Ciliophora</taxon>
        <taxon>Postciliodesmatophora</taxon>
        <taxon>Heterotrichea</taxon>
        <taxon>Heterotrichida</taxon>
        <taxon>Blepharismidae</taxon>
        <taxon>Blepharisma</taxon>
    </lineage>
</organism>
<keyword evidence="6" id="KW-0418">Kinase</keyword>
<dbReference type="InterPro" id="IPR033695">
    <property type="entry name" value="POLO_box_2"/>
</dbReference>
<feature type="domain" description="POLO box" evidence="10">
    <location>
        <begin position="378"/>
        <end position="460"/>
    </location>
</feature>
<feature type="domain" description="POLO box" evidence="10">
    <location>
        <begin position="475"/>
        <end position="553"/>
    </location>
</feature>
<dbReference type="GO" id="GO:0005524">
    <property type="term" value="F:ATP binding"/>
    <property type="evidence" value="ECO:0007669"/>
    <property type="project" value="UniProtKB-KW"/>
</dbReference>
<evidence type="ECO:0000313" key="12">
    <source>
        <dbReference type="Proteomes" id="UP001162131"/>
    </source>
</evidence>
<evidence type="ECO:0000256" key="4">
    <source>
        <dbReference type="ARBA" id="ARBA00022737"/>
    </source>
</evidence>
<dbReference type="SUPFAM" id="SSF56112">
    <property type="entry name" value="Protein kinase-like (PK-like)"/>
    <property type="match status" value="1"/>
</dbReference>
<evidence type="ECO:0000259" key="9">
    <source>
        <dbReference type="PROSITE" id="PS50011"/>
    </source>
</evidence>
<dbReference type="GO" id="GO:0004674">
    <property type="term" value="F:protein serine/threonine kinase activity"/>
    <property type="evidence" value="ECO:0007669"/>
    <property type="project" value="UniProtKB-KW"/>
</dbReference>
<dbReference type="InterPro" id="IPR036947">
    <property type="entry name" value="POLO_box_dom_sf"/>
</dbReference>
<dbReference type="GO" id="GO:0005634">
    <property type="term" value="C:nucleus"/>
    <property type="evidence" value="ECO:0007669"/>
    <property type="project" value="TreeGrafter"/>
</dbReference>
<dbReference type="PANTHER" id="PTHR24345">
    <property type="entry name" value="SERINE/THREONINE-PROTEIN KINASE PLK"/>
    <property type="match status" value="1"/>
</dbReference>
<dbReference type="FunFam" id="3.30.200.20:FF:000091">
    <property type="entry name" value="Serine/threonine-protein kinase PLK"/>
    <property type="match status" value="1"/>
</dbReference>
<keyword evidence="4" id="KW-0677">Repeat</keyword>
<feature type="compositionally biased region" description="Low complexity" evidence="8">
    <location>
        <begin position="357"/>
        <end position="370"/>
    </location>
</feature>
<accession>A0AAU9K6T0</accession>
<evidence type="ECO:0000259" key="10">
    <source>
        <dbReference type="PROSITE" id="PS50078"/>
    </source>
</evidence>
<evidence type="ECO:0000256" key="6">
    <source>
        <dbReference type="ARBA" id="ARBA00022777"/>
    </source>
</evidence>
<dbReference type="InterPro" id="IPR011009">
    <property type="entry name" value="Kinase-like_dom_sf"/>
</dbReference>
<keyword evidence="2" id="KW-0723">Serine/threonine-protein kinase</keyword>
<dbReference type="AlphaFoldDB" id="A0AAU9K6T0"/>
<keyword evidence="5" id="KW-0547">Nucleotide-binding</keyword>
<feature type="compositionally biased region" description="Polar residues" evidence="8">
    <location>
        <begin position="337"/>
        <end position="356"/>
    </location>
</feature>
<dbReference type="FunFam" id="1.10.510.10:FF:000571">
    <property type="entry name" value="Maternal embryonic leucine zipper kinase"/>
    <property type="match status" value="1"/>
</dbReference>
<dbReference type="EMBL" id="CAJZBQ010000062">
    <property type="protein sequence ID" value="CAG9335439.1"/>
    <property type="molecule type" value="Genomic_DNA"/>
</dbReference>
<dbReference type="Gene3D" id="3.30.1120.30">
    <property type="entry name" value="POLO box domain"/>
    <property type="match status" value="2"/>
</dbReference>
<dbReference type="PROSITE" id="PS50078">
    <property type="entry name" value="POLO_BOX"/>
    <property type="match status" value="2"/>
</dbReference>
<dbReference type="CDD" id="cd13118">
    <property type="entry name" value="POLO_box_1"/>
    <property type="match status" value="1"/>
</dbReference>
<dbReference type="CDD" id="cd13117">
    <property type="entry name" value="POLO_box_2"/>
    <property type="match status" value="1"/>
</dbReference>
<dbReference type="CDD" id="cd14099">
    <property type="entry name" value="STKc_PLK"/>
    <property type="match status" value="1"/>
</dbReference>
<gene>
    <name evidence="11" type="ORF">BSTOLATCC_MIC63912</name>
</gene>
<feature type="region of interest" description="Disordered" evidence="8">
    <location>
        <begin position="320"/>
        <end position="370"/>
    </location>
</feature>
<dbReference type="Pfam" id="PF00069">
    <property type="entry name" value="Pkinase"/>
    <property type="match status" value="1"/>
</dbReference>
<dbReference type="SMART" id="SM00220">
    <property type="entry name" value="S_TKc"/>
    <property type="match status" value="1"/>
</dbReference>
<dbReference type="Gene3D" id="3.30.200.20">
    <property type="entry name" value="Phosphorylase Kinase, domain 1"/>
    <property type="match status" value="1"/>
</dbReference>
<evidence type="ECO:0000313" key="11">
    <source>
        <dbReference type="EMBL" id="CAG9335439.1"/>
    </source>
</evidence>
<dbReference type="Gene3D" id="1.10.510.10">
    <property type="entry name" value="Transferase(Phosphotransferase) domain 1"/>
    <property type="match status" value="1"/>
</dbReference>
<dbReference type="InterPro" id="IPR000719">
    <property type="entry name" value="Prot_kinase_dom"/>
</dbReference>
<dbReference type="InterPro" id="IPR008271">
    <property type="entry name" value="Ser/Thr_kinase_AS"/>
</dbReference>
<comment type="subunit">
    <text evidence="1">Monomer.</text>
</comment>
<dbReference type="PANTHER" id="PTHR24345:SF0">
    <property type="entry name" value="CELL CYCLE SERINE_THREONINE-PROTEIN KINASE CDC5_MSD2"/>
    <property type="match status" value="1"/>
</dbReference>
<dbReference type="Proteomes" id="UP001162131">
    <property type="component" value="Unassembled WGS sequence"/>
</dbReference>
<keyword evidence="3" id="KW-0808">Transferase</keyword>
<evidence type="ECO:0008006" key="13">
    <source>
        <dbReference type="Google" id="ProtNLM"/>
    </source>
</evidence>